<organism evidence="2 3">
    <name type="scientific">Nakamurella endophytica</name>
    <dbReference type="NCBI Taxonomy" id="1748367"/>
    <lineage>
        <taxon>Bacteria</taxon>
        <taxon>Bacillati</taxon>
        <taxon>Actinomycetota</taxon>
        <taxon>Actinomycetes</taxon>
        <taxon>Nakamurellales</taxon>
        <taxon>Nakamurellaceae</taxon>
        <taxon>Nakamurella</taxon>
    </lineage>
</organism>
<gene>
    <name evidence="2" type="ORF">GCM10011594_32640</name>
</gene>
<proteinExistence type="predicted"/>
<dbReference type="Proteomes" id="UP000655208">
    <property type="component" value="Unassembled WGS sequence"/>
</dbReference>
<reference evidence="2" key="1">
    <citation type="journal article" date="2014" name="Int. J. Syst. Evol. Microbiol.">
        <title>Complete genome sequence of Corynebacterium casei LMG S-19264T (=DSM 44701T), isolated from a smear-ripened cheese.</title>
        <authorList>
            <consortium name="US DOE Joint Genome Institute (JGI-PGF)"/>
            <person name="Walter F."/>
            <person name="Albersmeier A."/>
            <person name="Kalinowski J."/>
            <person name="Ruckert C."/>
        </authorList>
    </citation>
    <scope>NUCLEOTIDE SEQUENCE</scope>
    <source>
        <strain evidence="2">CGMCC 4.7308</strain>
    </source>
</reference>
<evidence type="ECO:0000256" key="1">
    <source>
        <dbReference type="SAM" id="MobiDB-lite"/>
    </source>
</evidence>
<reference evidence="2" key="2">
    <citation type="submission" date="2020-09" db="EMBL/GenBank/DDBJ databases">
        <authorList>
            <person name="Sun Q."/>
            <person name="Zhou Y."/>
        </authorList>
    </citation>
    <scope>NUCLEOTIDE SEQUENCE</scope>
    <source>
        <strain evidence="2">CGMCC 4.7308</strain>
    </source>
</reference>
<accession>A0A917WJT0</accession>
<evidence type="ECO:0000313" key="3">
    <source>
        <dbReference type="Proteomes" id="UP000655208"/>
    </source>
</evidence>
<sequence length="67" mass="6851">MRTQPHPAAPAYPAARSAAAYAHSRPQPAPVTTAGATTYAHPPVKRAAGPTPAATCTHHQEPPVTCS</sequence>
<name>A0A917WJT0_9ACTN</name>
<evidence type="ECO:0000313" key="2">
    <source>
        <dbReference type="EMBL" id="GGM10210.1"/>
    </source>
</evidence>
<dbReference type="AlphaFoldDB" id="A0A917WJT0"/>
<comment type="caution">
    <text evidence="2">The sequence shown here is derived from an EMBL/GenBank/DDBJ whole genome shotgun (WGS) entry which is preliminary data.</text>
</comment>
<dbReference type="EMBL" id="BMNA01000007">
    <property type="protein sequence ID" value="GGM10210.1"/>
    <property type="molecule type" value="Genomic_DNA"/>
</dbReference>
<feature type="compositionally biased region" description="Low complexity" evidence="1">
    <location>
        <begin position="1"/>
        <end position="26"/>
    </location>
</feature>
<protein>
    <submittedName>
        <fullName evidence="2">Uncharacterized protein</fullName>
    </submittedName>
</protein>
<feature type="region of interest" description="Disordered" evidence="1">
    <location>
        <begin position="1"/>
        <end position="67"/>
    </location>
</feature>
<keyword evidence="3" id="KW-1185">Reference proteome</keyword>